<accession>A0A4Y9II21</accession>
<proteinExistence type="predicted"/>
<gene>
    <name evidence="1" type="ORF">E4T88_15890</name>
</gene>
<dbReference type="Proteomes" id="UP000298285">
    <property type="component" value="Unassembled WGS sequence"/>
</dbReference>
<evidence type="ECO:0000313" key="1">
    <source>
        <dbReference type="EMBL" id="TFU86933.1"/>
    </source>
</evidence>
<comment type="caution">
    <text evidence="1">The sequence shown here is derived from an EMBL/GenBank/DDBJ whole genome shotgun (WGS) entry which is preliminary data.</text>
</comment>
<dbReference type="EMBL" id="SPPK01000007">
    <property type="protein sequence ID" value="TFU86933.1"/>
    <property type="molecule type" value="Genomic_DNA"/>
</dbReference>
<evidence type="ECO:0008006" key="3">
    <source>
        <dbReference type="Google" id="ProtNLM"/>
    </source>
</evidence>
<reference evidence="1 2" key="1">
    <citation type="submission" date="2019-03" db="EMBL/GenBank/DDBJ databases">
        <title>Diversity of the mouse oral microbiome.</title>
        <authorList>
            <person name="Joseph S."/>
            <person name="Aduse-Opoku J."/>
            <person name="Curtis M."/>
            <person name="Wade W."/>
            <person name="Hashim A."/>
        </authorList>
    </citation>
    <scope>NUCLEOTIDE SEQUENCE [LARGE SCALE GENOMIC DNA]</scope>
    <source>
        <strain evidence="1 2">P11</strain>
    </source>
</reference>
<dbReference type="OrthoDB" id="1494296at2"/>
<organism evidence="1 2">
    <name type="scientific">Dysgonomonas mossii</name>
    <dbReference type="NCBI Taxonomy" id="163665"/>
    <lineage>
        <taxon>Bacteria</taxon>
        <taxon>Pseudomonadati</taxon>
        <taxon>Bacteroidota</taxon>
        <taxon>Bacteroidia</taxon>
        <taxon>Bacteroidales</taxon>
        <taxon>Dysgonomonadaceae</taxon>
        <taxon>Dysgonomonas</taxon>
    </lineage>
</organism>
<dbReference type="AlphaFoldDB" id="A0A4Y9II21"/>
<protein>
    <recommendedName>
        <fullName evidence="3">Lipocalin-like domain-containing protein</fullName>
    </recommendedName>
</protein>
<sequence>MKQLKYILVTILITFMSCQSTKFHKKDFVGKYKYKTNKLSYNFDYKLELNADTTFYLQISNQSCIGKWRFLSKNKVMLKCDDVDTMDALSSGYLSQREYTIKLLNDNNFELTIYNPYLPSIPLLNQPGKKEKVPLKRGN</sequence>
<name>A0A4Y9II21_9BACT</name>
<evidence type="ECO:0000313" key="2">
    <source>
        <dbReference type="Proteomes" id="UP000298285"/>
    </source>
</evidence>
<dbReference type="RefSeq" id="WP_135107159.1">
    <property type="nucleotide sequence ID" value="NZ_JADGKW010000007.1"/>
</dbReference>
<dbReference type="PROSITE" id="PS51257">
    <property type="entry name" value="PROKAR_LIPOPROTEIN"/>
    <property type="match status" value="1"/>
</dbReference>